<protein>
    <recommendedName>
        <fullName evidence="7">Tetrapyrrole methylase domain-containing protein</fullName>
    </recommendedName>
</protein>
<dbReference type="InterPro" id="IPR050161">
    <property type="entry name" value="Siro_Cobalamin_biosynth"/>
</dbReference>
<dbReference type="InParanoid" id="A0A0D2HPZ4"/>
<evidence type="ECO:0000256" key="5">
    <source>
        <dbReference type="RuleBase" id="RU003960"/>
    </source>
</evidence>
<dbReference type="PANTHER" id="PTHR45790">
    <property type="entry name" value="SIROHEME SYNTHASE-RELATED"/>
    <property type="match status" value="1"/>
</dbReference>
<evidence type="ECO:0000313" key="9">
    <source>
        <dbReference type="Proteomes" id="UP000032233"/>
    </source>
</evidence>
<dbReference type="OrthoDB" id="9804789at2"/>
<dbReference type="Pfam" id="PF00590">
    <property type="entry name" value="TP_methylase"/>
    <property type="match status" value="1"/>
</dbReference>
<dbReference type="AlphaFoldDB" id="A0A0D2HPZ4"/>
<dbReference type="Gene3D" id="3.30.950.10">
    <property type="entry name" value="Methyltransferase, Cobalt-precorrin-4 Transmethylase, Domain 2"/>
    <property type="match status" value="1"/>
</dbReference>
<dbReference type="GO" id="GO:0008168">
    <property type="term" value="F:methyltransferase activity"/>
    <property type="evidence" value="ECO:0007669"/>
    <property type="project" value="UniProtKB-KW"/>
</dbReference>
<keyword evidence="4" id="KW-0949">S-adenosyl-L-methionine</keyword>
<dbReference type="Gene3D" id="3.40.1010.10">
    <property type="entry name" value="Cobalt-precorrin-4 Transmethylase, Domain 1"/>
    <property type="match status" value="1"/>
</dbReference>
<evidence type="ECO:0000256" key="4">
    <source>
        <dbReference type="ARBA" id="ARBA00022691"/>
    </source>
</evidence>
<dbReference type="EMBL" id="AZAC01000029">
    <property type="protein sequence ID" value="KIX12538.1"/>
    <property type="molecule type" value="Genomic_DNA"/>
</dbReference>
<feature type="chain" id="PRO_5002243478" description="Tetrapyrrole methylase domain-containing protein" evidence="6">
    <location>
        <begin position="25"/>
        <end position="273"/>
    </location>
</feature>
<dbReference type="InterPro" id="IPR035996">
    <property type="entry name" value="4pyrrol_Methylase_sf"/>
</dbReference>
<dbReference type="InterPro" id="IPR014777">
    <property type="entry name" value="4pyrrole_Mease_sub1"/>
</dbReference>
<dbReference type="InterPro" id="IPR000878">
    <property type="entry name" value="4pyrrol_Mease"/>
</dbReference>
<comment type="similarity">
    <text evidence="1 5">Belongs to the precorrin methyltransferase family.</text>
</comment>
<keyword evidence="9" id="KW-1185">Reference proteome</keyword>
<dbReference type="STRING" id="1429043.X474_18210"/>
<gene>
    <name evidence="8" type="ORF">X474_18210</name>
</gene>
<evidence type="ECO:0000313" key="8">
    <source>
        <dbReference type="EMBL" id="KIX12538.1"/>
    </source>
</evidence>
<dbReference type="GO" id="GO:0032259">
    <property type="term" value="P:methylation"/>
    <property type="evidence" value="ECO:0007669"/>
    <property type="project" value="UniProtKB-KW"/>
</dbReference>
<dbReference type="SUPFAM" id="SSF53790">
    <property type="entry name" value="Tetrapyrrole methylase"/>
    <property type="match status" value="1"/>
</dbReference>
<dbReference type="InterPro" id="IPR014776">
    <property type="entry name" value="4pyrrole_Mease_sub2"/>
</dbReference>
<evidence type="ECO:0000256" key="1">
    <source>
        <dbReference type="ARBA" id="ARBA00005879"/>
    </source>
</evidence>
<dbReference type="InterPro" id="IPR003043">
    <property type="entry name" value="Uropor_MeTrfase_CS"/>
</dbReference>
<evidence type="ECO:0000256" key="6">
    <source>
        <dbReference type="SAM" id="SignalP"/>
    </source>
</evidence>
<dbReference type="Proteomes" id="UP000032233">
    <property type="component" value="Unassembled WGS sequence"/>
</dbReference>
<keyword evidence="6" id="KW-0732">Signal</keyword>
<feature type="signal peptide" evidence="6">
    <location>
        <begin position="1"/>
        <end position="24"/>
    </location>
</feature>
<feature type="domain" description="Tetrapyrrole methylase" evidence="7">
    <location>
        <begin position="28"/>
        <end position="248"/>
    </location>
</feature>
<dbReference type="PROSITE" id="PS00840">
    <property type="entry name" value="SUMT_2"/>
    <property type="match status" value="1"/>
</dbReference>
<keyword evidence="3 5" id="KW-0808">Transferase</keyword>
<dbReference type="RefSeq" id="WP_044350426.1">
    <property type="nucleotide sequence ID" value="NZ_AZAC01000029.1"/>
</dbReference>
<accession>A0A0D2HPZ4</accession>
<keyword evidence="2 5" id="KW-0489">Methyltransferase</keyword>
<evidence type="ECO:0000256" key="2">
    <source>
        <dbReference type="ARBA" id="ARBA00022603"/>
    </source>
</evidence>
<reference evidence="8 9" key="1">
    <citation type="submission" date="2013-11" db="EMBL/GenBank/DDBJ databases">
        <title>Metagenomic analysis of a methanogenic consortium involved in long chain n-alkane degradation.</title>
        <authorList>
            <person name="Davidova I.A."/>
            <person name="Callaghan A.V."/>
            <person name="Wawrik B."/>
            <person name="Pruitt S."/>
            <person name="Marks C."/>
            <person name="Duncan K.E."/>
            <person name="Suflita J.M."/>
        </authorList>
    </citation>
    <scope>NUCLEOTIDE SEQUENCE [LARGE SCALE GENOMIC DNA]</scope>
    <source>
        <strain evidence="8 9">SPR</strain>
    </source>
</reference>
<comment type="caution">
    <text evidence="8">The sequence shown here is derived from an EMBL/GenBank/DDBJ whole genome shotgun (WGS) entry which is preliminary data.</text>
</comment>
<proteinExistence type="inferred from homology"/>
<evidence type="ECO:0000256" key="3">
    <source>
        <dbReference type="ARBA" id="ARBA00022679"/>
    </source>
</evidence>
<dbReference type="CDD" id="cd11724">
    <property type="entry name" value="TP_methylase"/>
    <property type="match status" value="1"/>
</dbReference>
<dbReference type="PANTHER" id="PTHR45790:SF4">
    <property type="entry name" value="COBALT-PRECORRIN-4 C(11)-METHYLTRANSFERASE"/>
    <property type="match status" value="1"/>
</dbReference>
<evidence type="ECO:0000259" key="7">
    <source>
        <dbReference type="Pfam" id="PF00590"/>
    </source>
</evidence>
<sequence length="273" mass="29752">MKRLALALFLTTTFTCMLSFSAFAAGSFYVIGLGPAGPEFLSRQAAGLIQKVDAVIVGENLGPRFRNFLAGKKVLFNPYDYHRRNFAALHPEWPDAKIKKELESARAQKAGLVLNMLKQGHDVAYLAAGDPNIFGSWRHWIKGFIPEDRVKVIPGISSFNSAAAALKRNLICNSSVVLATPDMVNENEPLVAALARGGDTMALFMALKKPSAYISKLARHYGPSTPLTVVYYAGYPHKEKVIKTTLAKAVSVITAEPEKYMGIVFVGPCLAAY</sequence>
<name>A0A0D2HPZ4_9BACT</name>
<organism evidence="8 9">
    <name type="scientific">Dethiosulfatarculus sandiegensis</name>
    <dbReference type="NCBI Taxonomy" id="1429043"/>
    <lineage>
        <taxon>Bacteria</taxon>
        <taxon>Pseudomonadati</taxon>
        <taxon>Thermodesulfobacteriota</taxon>
        <taxon>Desulfarculia</taxon>
        <taxon>Desulfarculales</taxon>
        <taxon>Desulfarculaceae</taxon>
        <taxon>Dethiosulfatarculus</taxon>
    </lineage>
</organism>